<evidence type="ECO:0000313" key="2">
    <source>
        <dbReference type="Proteomes" id="UP000000849"/>
    </source>
</evidence>
<reference evidence="1 2" key="1">
    <citation type="journal article" date="2010" name="Stand. Genomic Sci.">
        <title>Complete genome sequence of Cellulomonas flavigena type strain (134).</title>
        <authorList>
            <person name="Abt B."/>
            <person name="Foster B."/>
            <person name="Lapidus A."/>
            <person name="Clum A."/>
            <person name="Sun H."/>
            <person name="Pukall R."/>
            <person name="Lucas S."/>
            <person name="Glavina Del Rio T."/>
            <person name="Nolan M."/>
            <person name="Tice H."/>
            <person name="Cheng J.F."/>
            <person name="Pitluck S."/>
            <person name="Liolios K."/>
            <person name="Ivanova N."/>
            <person name="Mavromatis K."/>
            <person name="Ovchinnikova G."/>
            <person name="Pati A."/>
            <person name="Goodwin L."/>
            <person name="Chen A."/>
            <person name="Palaniappan K."/>
            <person name="Land M."/>
            <person name="Hauser L."/>
            <person name="Chang Y.J."/>
            <person name="Jeffries C.D."/>
            <person name="Rohde M."/>
            <person name="Goker M."/>
            <person name="Woyke T."/>
            <person name="Bristow J."/>
            <person name="Eisen J.A."/>
            <person name="Markowitz V."/>
            <person name="Hugenholtz P."/>
            <person name="Kyrpides N.C."/>
            <person name="Klenk H.P."/>
        </authorList>
    </citation>
    <scope>NUCLEOTIDE SEQUENCE [LARGE SCALE GENOMIC DNA]</scope>
    <source>
        <strain evidence="2">ATCC 482 / DSM 20109 / BCRC 11376 / JCM 18109 / NBRC 3775 / NCIMB 8073 / NRS 134</strain>
    </source>
</reference>
<dbReference type="KEGG" id="cfl:Cfla_3312"/>
<dbReference type="eggNOG" id="ENOG5033SKA">
    <property type="taxonomic scope" value="Bacteria"/>
</dbReference>
<dbReference type="EMBL" id="CP001964">
    <property type="protein sequence ID" value="ADG76191.1"/>
    <property type="molecule type" value="Genomic_DNA"/>
</dbReference>
<sequence>MLERSPEAGDVGAIDDLVAGYVTRAERFTARAGAVRAAGDQLVSVSVGAWASALGERAARLAAGLDDAAGGCRQVAEVLAGYGAALRGLERRVMVARHEVGTARIRAVAARERYATAALAGGAASVPWLWSDVPAFPAVPAAAGELRVWQAAVQDAAAGLRAFRACCDEREDLDRATAARLGGVDVMTGYAPGTGVDAVVDVPLVRALASAAAGTLTAEQAREMALWFNGLAIKVSASHRNQRDVQMLSDFLDVHDDESAAVLAALFEALGGDRTAALVSGLAEHPDRPSLDGDPSPLLALRVRAALARGSWLWSPTQAEKFAEGLFDSGNLYGHAARAIDYLFADADGARMSAALTIAVADRVDAFEQEHGRLADFGQKLGFRLEMSEEPGSEQRLPLDPAASVFATLGTYPQEARDWLTGGSIDWSSDIQPFDRARIGYWFGERDWSIPKSDGFAGIGALWAGVQGSNGPLDARQVASINDAVFEQLAINPSLLRTEHISNRGSLRIAEAVGAQLHGLIEVGGNRGPAYSDRQWEKVPSLLTREGIGLIPIQGVVAV</sequence>
<dbReference type="HOGENOM" id="CLU_021200_0_0_11"/>
<keyword evidence="2" id="KW-1185">Reference proteome</keyword>
<name>D5UC32_CELFN</name>
<protein>
    <submittedName>
        <fullName evidence="1">Uncharacterized protein</fullName>
    </submittedName>
</protein>
<accession>D5UC32</accession>
<evidence type="ECO:0000313" key="1">
    <source>
        <dbReference type="EMBL" id="ADG76191.1"/>
    </source>
</evidence>
<organism evidence="1 2">
    <name type="scientific">Cellulomonas flavigena (strain ATCC 482 / DSM 20109 / BCRC 11376 / JCM 18109 / NBRC 3775 / NCIMB 8073 / NRS 134)</name>
    <dbReference type="NCBI Taxonomy" id="446466"/>
    <lineage>
        <taxon>Bacteria</taxon>
        <taxon>Bacillati</taxon>
        <taxon>Actinomycetota</taxon>
        <taxon>Actinomycetes</taxon>
        <taxon>Micrococcales</taxon>
        <taxon>Cellulomonadaceae</taxon>
        <taxon>Cellulomonas</taxon>
    </lineage>
</organism>
<gene>
    <name evidence="1" type="ordered locus">Cfla_3312</name>
</gene>
<dbReference type="AlphaFoldDB" id="D5UC32"/>
<dbReference type="Proteomes" id="UP000000849">
    <property type="component" value="Chromosome"/>
</dbReference>
<proteinExistence type="predicted"/>